<protein>
    <submittedName>
        <fullName evidence="1">Uncharacterized protein</fullName>
    </submittedName>
</protein>
<organism evidence="1 2">
    <name type="scientific">Apatococcus lobatus</name>
    <dbReference type="NCBI Taxonomy" id="904363"/>
    <lineage>
        <taxon>Eukaryota</taxon>
        <taxon>Viridiplantae</taxon>
        <taxon>Chlorophyta</taxon>
        <taxon>core chlorophytes</taxon>
        <taxon>Trebouxiophyceae</taxon>
        <taxon>Chlorellales</taxon>
        <taxon>Chlorellaceae</taxon>
        <taxon>Apatococcus</taxon>
    </lineage>
</organism>
<dbReference type="EMBL" id="JALJOS010000009">
    <property type="protein sequence ID" value="KAK9834383.1"/>
    <property type="molecule type" value="Genomic_DNA"/>
</dbReference>
<dbReference type="AlphaFoldDB" id="A0AAW1RL23"/>
<gene>
    <name evidence="1" type="ORF">WJX74_000384</name>
</gene>
<comment type="caution">
    <text evidence="1">The sequence shown here is derived from an EMBL/GenBank/DDBJ whole genome shotgun (WGS) entry which is preliminary data.</text>
</comment>
<evidence type="ECO:0000313" key="2">
    <source>
        <dbReference type="Proteomes" id="UP001438707"/>
    </source>
</evidence>
<reference evidence="1 2" key="1">
    <citation type="journal article" date="2024" name="Nat. Commun.">
        <title>Phylogenomics reveals the evolutionary origins of lichenization in chlorophyte algae.</title>
        <authorList>
            <person name="Puginier C."/>
            <person name="Libourel C."/>
            <person name="Otte J."/>
            <person name="Skaloud P."/>
            <person name="Haon M."/>
            <person name="Grisel S."/>
            <person name="Petersen M."/>
            <person name="Berrin J.G."/>
            <person name="Delaux P.M."/>
            <person name="Dal Grande F."/>
            <person name="Keller J."/>
        </authorList>
    </citation>
    <scope>NUCLEOTIDE SEQUENCE [LARGE SCALE GENOMIC DNA]</scope>
    <source>
        <strain evidence="1 2">SAG 2145</strain>
    </source>
</reference>
<accession>A0AAW1RL23</accession>
<evidence type="ECO:0000313" key="1">
    <source>
        <dbReference type="EMBL" id="KAK9834383.1"/>
    </source>
</evidence>
<keyword evidence="2" id="KW-1185">Reference proteome</keyword>
<dbReference type="Proteomes" id="UP001438707">
    <property type="component" value="Unassembled WGS sequence"/>
</dbReference>
<name>A0AAW1RL23_9CHLO</name>
<proteinExistence type="predicted"/>
<sequence length="122" mass="12902">MESFVICRRLPQPSTARYACEFGGLLETAAACWPAAVLTVGSAACQLEPSGSSSLQQSTSFGEAAIQGLEAWQHQTFADRALKKCCCTVAEVSPLCWTRLTASAAVCRGVSLRNKSSAGGYY</sequence>